<dbReference type="EMBL" id="CQPA01000006">
    <property type="protein sequence ID" value="CNT87472.1"/>
    <property type="molecule type" value="Genomic_DNA"/>
</dbReference>
<organism evidence="1 2">
    <name type="scientific">Salmonella enterica subsp. enterica serovar Bovismorbificans</name>
    <dbReference type="NCBI Taxonomy" id="58097"/>
    <lineage>
        <taxon>Bacteria</taxon>
        <taxon>Pseudomonadati</taxon>
        <taxon>Pseudomonadota</taxon>
        <taxon>Gammaproteobacteria</taxon>
        <taxon>Enterobacterales</taxon>
        <taxon>Enterobacteriaceae</taxon>
        <taxon>Salmonella</taxon>
    </lineage>
</organism>
<accession>A0A655BZU6</accession>
<reference evidence="1 2" key="1">
    <citation type="submission" date="2015-03" db="EMBL/GenBank/DDBJ databases">
        <authorList>
            <consortium name="Pathogen Informatics"/>
        </authorList>
    </citation>
    <scope>NUCLEOTIDE SEQUENCE [LARGE SCALE GENOMIC DNA]</scope>
    <source>
        <strain evidence="1 2">A1104</strain>
    </source>
</reference>
<dbReference type="AlphaFoldDB" id="A0A655BZU6"/>
<gene>
    <name evidence="1" type="ORF">ERS008198_01311</name>
</gene>
<evidence type="ECO:0000313" key="2">
    <source>
        <dbReference type="Proteomes" id="UP000041314"/>
    </source>
</evidence>
<proteinExistence type="predicted"/>
<protein>
    <submittedName>
        <fullName evidence="1">Uncharacterized protein</fullName>
    </submittedName>
</protein>
<evidence type="ECO:0000313" key="1">
    <source>
        <dbReference type="EMBL" id="CNT87472.1"/>
    </source>
</evidence>
<name>A0A655BZU6_SALET</name>
<dbReference type="Proteomes" id="UP000041314">
    <property type="component" value="Unassembled WGS sequence"/>
</dbReference>
<sequence length="55" mass="6186">MVSFAGPDIHPVIFRQVQRPIATPLLMNRRDQQILTEQILIFQGVGCGIVLVVQE</sequence>